<sequence length="788" mass="88267">MGRDRAALGDAFGASAMLGNLIFNIGDVNATASMQTPQSRKRPRPIVSCLRCREKKLKCDRLMPCQNCVKSACRADCTYNQQPGAESQSPPKRVQLTEGEHYQRTIPAIAGVGIIEDLQMRVIKLEERLAGPNGNWGPIRDAPVQSSWPQTDTTQSTSHFLGTLVVKGSRSRYHGQNNRTTLLNQFADAKTFINQCSSDSALVGLAKEVQFLQSKSQLVMASPESLSGLDTFPEMQHLLNSLPPKPVCDQLLEVYTKIFEKTLRILHIPSLLRQYNDFWDNKETHSSSISFFVPLLTSILTVAVSFETSPPLPEYSSSWEYLMQDAPDLISDWLKNLPRKQTVELCSLQVQTIHLLSCQLRLVPVEEQWKASGVLVRSAMTMGLHVNLSQATNLSFFQAEIRRRLWITIVELDLQASIASGMPVMTPALDFGPLTPNNLNDEDFDESTPNRPLCKTLDEETDSSAQIILATCLSQRIRAMNMAQNTNARENIEERVKQGRELEEYLLSVSPHLRLKPELGSQDPSLVFQRVLLDISLRRPLLCLYRPVITNAPNNSSDTSFYEVQRVCLDSSLEILSYQDYFDPNISDIEVSNLNTYWNAFGILFQNDILLSALSICEHMRLSNQRSTIHSPSNDVSSETPSHYETHTKASLIRVVENALATLTRRIGEKNSNMKDILFLAVVLHSVRARGTAEQRVRTISQGAKKALSACRQHLLTSAAEQSIGLQLADFVQLIQSNESIIPPGSQPQLPPTSQMPDLSQSSLLANEFNNFEMDVFSFDDESFTWTM</sequence>
<gene>
    <name evidence="8" type="ORF">N7498_001318</name>
</gene>
<evidence type="ECO:0000256" key="1">
    <source>
        <dbReference type="ARBA" id="ARBA00022723"/>
    </source>
</evidence>
<dbReference type="GeneID" id="83175681"/>
<dbReference type="PROSITE" id="PS50048">
    <property type="entry name" value="ZN2_CY6_FUNGAL_2"/>
    <property type="match status" value="1"/>
</dbReference>
<keyword evidence="3" id="KW-0805">Transcription regulation</keyword>
<evidence type="ECO:0000256" key="2">
    <source>
        <dbReference type="ARBA" id="ARBA00022833"/>
    </source>
</evidence>
<evidence type="ECO:0000313" key="9">
    <source>
        <dbReference type="Proteomes" id="UP001150904"/>
    </source>
</evidence>
<protein>
    <recommendedName>
        <fullName evidence="7">Zn(2)-C6 fungal-type domain-containing protein</fullName>
    </recommendedName>
</protein>
<accession>A0A9W9NID8</accession>
<dbReference type="Pfam" id="PF04082">
    <property type="entry name" value="Fungal_trans"/>
    <property type="match status" value="1"/>
</dbReference>
<dbReference type="EMBL" id="JAPQKR010000004">
    <property type="protein sequence ID" value="KAJ5219219.1"/>
    <property type="molecule type" value="Genomic_DNA"/>
</dbReference>
<organism evidence="8 9">
    <name type="scientific">Penicillium cinerascens</name>
    <dbReference type="NCBI Taxonomy" id="70096"/>
    <lineage>
        <taxon>Eukaryota</taxon>
        <taxon>Fungi</taxon>
        <taxon>Dikarya</taxon>
        <taxon>Ascomycota</taxon>
        <taxon>Pezizomycotina</taxon>
        <taxon>Eurotiomycetes</taxon>
        <taxon>Eurotiomycetidae</taxon>
        <taxon>Eurotiales</taxon>
        <taxon>Aspergillaceae</taxon>
        <taxon>Penicillium</taxon>
    </lineage>
</organism>
<evidence type="ECO:0000256" key="3">
    <source>
        <dbReference type="ARBA" id="ARBA00023015"/>
    </source>
</evidence>
<evidence type="ECO:0000313" key="8">
    <source>
        <dbReference type="EMBL" id="KAJ5219219.1"/>
    </source>
</evidence>
<dbReference type="GO" id="GO:0006351">
    <property type="term" value="P:DNA-templated transcription"/>
    <property type="evidence" value="ECO:0007669"/>
    <property type="project" value="InterPro"/>
</dbReference>
<dbReference type="Gene3D" id="4.10.240.10">
    <property type="entry name" value="Zn(2)-C6 fungal-type DNA-binding domain"/>
    <property type="match status" value="1"/>
</dbReference>
<keyword evidence="2" id="KW-0862">Zinc</keyword>
<dbReference type="InterPro" id="IPR001138">
    <property type="entry name" value="Zn2Cys6_DnaBD"/>
</dbReference>
<dbReference type="OrthoDB" id="5414787at2759"/>
<dbReference type="Pfam" id="PF00172">
    <property type="entry name" value="Zn_clus"/>
    <property type="match status" value="1"/>
</dbReference>
<name>A0A9W9NID8_9EURO</name>
<dbReference type="CDD" id="cd12148">
    <property type="entry name" value="fungal_TF_MHR"/>
    <property type="match status" value="1"/>
</dbReference>
<dbReference type="InterPro" id="IPR036864">
    <property type="entry name" value="Zn2-C6_fun-type_DNA-bd_sf"/>
</dbReference>
<dbReference type="GO" id="GO:0000978">
    <property type="term" value="F:RNA polymerase II cis-regulatory region sequence-specific DNA binding"/>
    <property type="evidence" value="ECO:0007669"/>
    <property type="project" value="TreeGrafter"/>
</dbReference>
<dbReference type="CDD" id="cd00067">
    <property type="entry name" value="GAL4"/>
    <property type="match status" value="1"/>
</dbReference>
<dbReference type="PANTHER" id="PTHR31944:SF131">
    <property type="entry name" value="HEME-RESPONSIVE ZINC FINGER TRANSCRIPTION FACTOR HAP1"/>
    <property type="match status" value="1"/>
</dbReference>
<keyword evidence="4" id="KW-0238">DNA-binding</keyword>
<evidence type="ECO:0000256" key="4">
    <source>
        <dbReference type="ARBA" id="ARBA00023125"/>
    </source>
</evidence>
<comment type="caution">
    <text evidence="8">The sequence shown here is derived from an EMBL/GenBank/DDBJ whole genome shotgun (WGS) entry which is preliminary data.</text>
</comment>
<keyword evidence="6" id="KW-0539">Nucleus</keyword>
<dbReference type="SMART" id="SM00906">
    <property type="entry name" value="Fungal_trans"/>
    <property type="match status" value="1"/>
</dbReference>
<evidence type="ECO:0000256" key="5">
    <source>
        <dbReference type="ARBA" id="ARBA00023163"/>
    </source>
</evidence>
<dbReference type="RefSeq" id="XP_058313792.1">
    <property type="nucleotide sequence ID" value="XM_058448381.1"/>
</dbReference>
<dbReference type="AlphaFoldDB" id="A0A9W9NID8"/>
<feature type="domain" description="Zn(2)-C6 fungal-type" evidence="7">
    <location>
        <begin position="48"/>
        <end position="79"/>
    </location>
</feature>
<evidence type="ECO:0000256" key="6">
    <source>
        <dbReference type="ARBA" id="ARBA00023242"/>
    </source>
</evidence>
<keyword evidence="9" id="KW-1185">Reference proteome</keyword>
<keyword evidence="1" id="KW-0479">Metal-binding</keyword>
<dbReference type="Proteomes" id="UP001150904">
    <property type="component" value="Unassembled WGS sequence"/>
</dbReference>
<dbReference type="GO" id="GO:0008270">
    <property type="term" value="F:zinc ion binding"/>
    <property type="evidence" value="ECO:0007669"/>
    <property type="project" value="InterPro"/>
</dbReference>
<dbReference type="GO" id="GO:0005634">
    <property type="term" value="C:nucleus"/>
    <property type="evidence" value="ECO:0007669"/>
    <property type="project" value="TreeGrafter"/>
</dbReference>
<dbReference type="InterPro" id="IPR007219">
    <property type="entry name" value="XnlR_reg_dom"/>
</dbReference>
<dbReference type="PROSITE" id="PS00463">
    <property type="entry name" value="ZN2_CY6_FUNGAL_1"/>
    <property type="match status" value="1"/>
</dbReference>
<reference evidence="8" key="2">
    <citation type="journal article" date="2023" name="IMA Fungus">
        <title>Comparative genomic study of the Penicillium genus elucidates a diverse pangenome and 15 lateral gene transfer events.</title>
        <authorList>
            <person name="Petersen C."/>
            <person name="Sorensen T."/>
            <person name="Nielsen M.R."/>
            <person name="Sondergaard T.E."/>
            <person name="Sorensen J.L."/>
            <person name="Fitzpatrick D.A."/>
            <person name="Frisvad J.C."/>
            <person name="Nielsen K.L."/>
        </authorList>
    </citation>
    <scope>NUCLEOTIDE SEQUENCE</scope>
    <source>
        <strain evidence="8">IBT 15544</strain>
    </source>
</reference>
<dbReference type="GO" id="GO:0001228">
    <property type="term" value="F:DNA-binding transcription activator activity, RNA polymerase II-specific"/>
    <property type="evidence" value="ECO:0007669"/>
    <property type="project" value="TreeGrafter"/>
</dbReference>
<dbReference type="InterPro" id="IPR051430">
    <property type="entry name" value="Fungal_TF_Env_Response"/>
</dbReference>
<dbReference type="PANTHER" id="PTHR31944">
    <property type="entry name" value="HEME-RESPONSIVE ZINC FINGER TRANSCRIPTION FACTOR HAP1"/>
    <property type="match status" value="1"/>
</dbReference>
<dbReference type="SUPFAM" id="SSF57701">
    <property type="entry name" value="Zn2/Cys6 DNA-binding domain"/>
    <property type="match status" value="1"/>
</dbReference>
<proteinExistence type="predicted"/>
<dbReference type="SMART" id="SM00066">
    <property type="entry name" value="GAL4"/>
    <property type="match status" value="1"/>
</dbReference>
<evidence type="ECO:0000259" key="7">
    <source>
        <dbReference type="PROSITE" id="PS50048"/>
    </source>
</evidence>
<reference evidence="8" key="1">
    <citation type="submission" date="2022-12" db="EMBL/GenBank/DDBJ databases">
        <authorList>
            <person name="Petersen C."/>
        </authorList>
    </citation>
    <scope>NUCLEOTIDE SEQUENCE</scope>
    <source>
        <strain evidence="8">IBT 15544</strain>
    </source>
</reference>
<keyword evidence="5" id="KW-0804">Transcription</keyword>